<name>A0A7X0J5G2_9SPHI</name>
<keyword evidence="1" id="KW-0175">Coiled coil</keyword>
<evidence type="ECO:0000256" key="1">
    <source>
        <dbReference type="SAM" id="Coils"/>
    </source>
</evidence>
<accession>A0A7X0J5G2</accession>
<comment type="caution">
    <text evidence="2">The sequence shown here is derived from an EMBL/GenBank/DDBJ whole genome shotgun (WGS) entry which is preliminary data.</text>
</comment>
<dbReference type="RefSeq" id="WP_184627156.1">
    <property type="nucleotide sequence ID" value="NZ_JACHCC010000009.1"/>
</dbReference>
<dbReference type="AlphaFoldDB" id="A0A7X0J5G2"/>
<feature type="coiled-coil region" evidence="1">
    <location>
        <begin position="74"/>
        <end position="104"/>
    </location>
</feature>
<proteinExistence type="predicted"/>
<evidence type="ECO:0000313" key="2">
    <source>
        <dbReference type="EMBL" id="MBB6501430.1"/>
    </source>
</evidence>
<protein>
    <submittedName>
        <fullName evidence="2">Uncharacterized protein</fullName>
    </submittedName>
</protein>
<organism evidence="2 3">
    <name type="scientific">Pedobacter cryoconitis</name>
    <dbReference type="NCBI Taxonomy" id="188932"/>
    <lineage>
        <taxon>Bacteria</taxon>
        <taxon>Pseudomonadati</taxon>
        <taxon>Bacteroidota</taxon>
        <taxon>Sphingobacteriia</taxon>
        <taxon>Sphingobacteriales</taxon>
        <taxon>Sphingobacteriaceae</taxon>
        <taxon>Pedobacter</taxon>
    </lineage>
</organism>
<evidence type="ECO:0000313" key="3">
    <source>
        <dbReference type="Proteomes" id="UP000521017"/>
    </source>
</evidence>
<dbReference type="Proteomes" id="UP000521017">
    <property type="component" value="Unassembled WGS sequence"/>
</dbReference>
<dbReference type="EMBL" id="JACHCC010000009">
    <property type="protein sequence ID" value="MBB6501430.1"/>
    <property type="molecule type" value="Genomic_DNA"/>
</dbReference>
<sequence length="145" mass="16881">MLFQLPIWSSGSAKWLLLYPGKPLYFVLQPAATHKTARKAFYYLYFFKPGNQPSQLTISNNSQDIFNCPGISCYQNIFQQLLKKEDAMKALKKQKKALDQKNQDPKPVAQKQLDQRNHVYYSNTMSFNLACLDVYYQLYGDHIID</sequence>
<reference evidence="2 3" key="1">
    <citation type="submission" date="2020-08" db="EMBL/GenBank/DDBJ databases">
        <title>Genomic Encyclopedia of Type Strains, Phase IV (KMG-V): Genome sequencing to study the core and pangenomes of soil and plant-associated prokaryotes.</title>
        <authorList>
            <person name="Whitman W."/>
        </authorList>
    </citation>
    <scope>NUCLEOTIDE SEQUENCE [LARGE SCALE GENOMIC DNA]</scope>
    <source>
        <strain evidence="2 3">M2T3</strain>
    </source>
</reference>
<gene>
    <name evidence="2" type="ORF">HDF25_003597</name>
</gene>